<name>A0A0L6VRA0_9BASI</name>
<sequence>ASHPKKVQEKHSADKTAGHLKKEDYLQIWNREGSCGWSSSKRINSKYKKFHTKSISTVFGLIDEDHQAGDSTINEKLESMCPHYHAMNELMGGQAFINPWFKVTHKLTTKQKHHPLLRLLEMKLEAVTWKAMMI</sequence>
<dbReference type="EMBL" id="LAVV01002000">
    <property type="protein sequence ID" value="KNZ63157.1"/>
    <property type="molecule type" value="Genomic_DNA"/>
</dbReference>
<dbReference type="Proteomes" id="UP000037035">
    <property type="component" value="Unassembled WGS sequence"/>
</dbReference>
<protein>
    <submittedName>
        <fullName evidence="1">Uncharacterized protein</fullName>
    </submittedName>
</protein>
<dbReference type="VEuPathDB" id="FungiDB:VP01_11800g1"/>
<feature type="non-terminal residue" evidence="1">
    <location>
        <position position="1"/>
    </location>
</feature>
<dbReference type="AlphaFoldDB" id="A0A0L6VRA0"/>
<organism evidence="1 2">
    <name type="scientific">Puccinia sorghi</name>
    <dbReference type="NCBI Taxonomy" id="27349"/>
    <lineage>
        <taxon>Eukaryota</taxon>
        <taxon>Fungi</taxon>
        <taxon>Dikarya</taxon>
        <taxon>Basidiomycota</taxon>
        <taxon>Pucciniomycotina</taxon>
        <taxon>Pucciniomycetes</taxon>
        <taxon>Pucciniales</taxon>
        <taxon>Pucciniaceae</taxon>
        <taxon>Puccinia</taxon>
    </lineage>
</organism>
<evidence type="ECO:0000313" key="2">
    <source>
        <dbReference type="Proteomes" id="UP000037035"/>
    </source>
</evidence>
<reference evidence="1 2" key="1">
    <citation type="submission" date="2015-08" db="EMBL/GenBank/DDBJ databases">
        <title>Next Generation Sequencing and Analysis of the Genome of Puccinia sorghi L Schw, the Causal Agent of Maize Common Rust.</title>
        <authorList>
            <person name="Rochi L."/>
            <person name="Burguener G."/>
            <person name="Darino M."/>
            <person name="Turjanski A."/>
            <person name="Kreff E."/>
            <person name="Dieguez M.J."/>
            <person name="Sacco F."/>
        </authorList>
    </citation>
    <scope>NUCLEOTIDE SEQUENCE [LARGE SCALE GENOMIC DNA]</scope>
    <source>
        <strain evidence="1 2">RO10H11247</strain>
    </source>
</reference>
<accession>A0A0L6VRA0</accession>
<gene>
    <name evidence="1" type="ORF">VP01_11800g1</name>
</gene>
<proteinExistence type="predicted"/>
<keyword evidence="2" id="KW-1185">Reference proteome</keyword>
<dbReference type="STRING" id="27349.A0A0L6VRA0"/>
<comment type="caution">
    <text evidence="1">The sequence shown here is derived from an EMBL/GenBank/DDBJ whole genome shotgun (WGS) entry which is preliminary data.</text>
</comment>
<dbReference type="OrthoDB" id="2414509at2759"/>
<evidence type="ECO:0000313" key="1">
    <source>
        <dbReference type="EMBL" id="KNZ63157.1"/>
    </source>
</evidence>
<feature type="non-terminal residue" evidence="1">
    <location>
        <position position="134"/>
    </location>
</feature>